<dbReference type="EMBL" id="BAAAQB010000014">
    <property type="protein sequence ID" value="GAA2131020.1"/>
    <property type="molecule type" value="Genomic_DNA"/>
</dbReference>
<dbReference type="PANTHER" id="PTHR34861">
    <property type="match status" value="1"/>
</dbReference>
<sequence>MSQNPVPHLTELLAGSPSNWGKWGANDEVGALNYLDAGQVLRGAAEIRSGKTFTLQVQIGHPHGDPAFPGPRGPATRVNIMDRGNYLSGTGTVFPGGLEFADDMIVMYLQGSSQYDALGHLWYGDQIYNGFPAESTSGRMAKASVLPIAEKGIAGRGILLDMARHRGKEYLDKGETFDHEDLMAAAAAQGCEIRPRDILLVRTGWLGYFYSTPREEFYEGFIEPGLTYSPELVEWFQKMEIPNLVTDTIANEVTTDPVSGVTLPLHNALMRNLGVTFAEIIALDALAADCAEDGQYTFLYTAAPLKVVDGTGAPVNPLVVK</sequence>
<evidence type="ECO:0000313" key="2">
    <source>
        <dbReference type="Proteomes" id="UP001500102"/>
    </source>
</evidence>
<dbReference type="RefSeq" id="WP_344363352.1">
    <property type="nucleotide sequence ID" value="NZ_BAAAQB010000014.1"/>
</dbReference>
<dbReference type="SUPFAM" id="SSF102198">
    <property type="entry name" value="Putative cyclase"/>
    <property type="match status" value="1"/>
</dbReference>
<dbReference type="InterPro" id="IPR037175">
    <property type="entry name" value="KFase_sf"/>
</dbReference>
<dbReference type="Proteomes" id="UP001500102">
    <property type="component" value="Unassembled WGS sequence"/>
</dbReference>
<dbReference type="InterPro" id="IPR007325">
    <property type="entry name" value="KFase/CYL"/>
</dbReference>
<dbReference type="Pfam" id="PF04199">
    <property type="entry name" value="Cyclase"/>
    <property type="match status" value="1"/>
</dbReference>
<accession>A0ABN2YRC8</accession>
<reference evidence="1 2" key="1">
    <citation type="journal article" date="2019" name="Int. J. Syst. Evol. Microbiol.">
        <title>The Global Catalogue of Microorganisms (GCM) 10K type strain sequencing project: providing services to taxonomists for standard genome sequencing and annotation.</title>
        <authorList>
            <consortium name="The Broad Institute Genomics Platform"/>
            <consortium name="The Broad Institute Genome Sequencing Center for Infectious Disease"/>
            <person name="Wu L."/>
            <person name="Ma J."/>
        </authorList>
    </citation>
    <scope>NUCLEOTIDE SEQUENCE [LARGE SCALE GENOMIC DNA]</scope>
    <source>
        <strain evidence="1 2">JCM 15921</strain>
    </source>
</reference>
<protein>
    <submittedName>
        <fullName evidence="1">Cyclase family protein</fullName>
    </submittedName>
</protein>
<comment type="caution">
    <text evidence="1">The sequence shown here is derived from an EMBL/GenBank/DDBJ whole genome shotgun (WGS) entry which is preliminary data.</text>
</comment>
<keyword evidence="2" id="KW-1185">Reference proteome</keyword>
<name>A0ABN2YRC8_9MICC</name>
<proteinExistence type="predicted"/>
<dbReference type="PANTHER" id="PTHR34861:SF10">
    <property type="entry name" value="CYCLASE"/>
    <property type="match status" value="1"/>
</dbReference>
<organism evidence="1 2">
    <name type="scientific">Arthrobacter humicola</name>
    <dbReference type="NCBI Taxonomy" id="409291"/>
    <lineage>
        <taxon>Bacteria</taxon>
        <taxon>Bacillati</taxon>
        <taxon>Actinomycetota</taxon>
        <taxon>Actinomycetes</taxon>
        <taxon>Micrococcales</taxon>
        <taxon>Micrococcaceae</taxon>
        <taxon>Arthrobacter</taxon>
    </lineage>
</organism>
<dbReference type="Gene3D" id="3.50.30.50">
    <property type="entry name" value="Putative cyclase"/>
    <property type="match status" value="1"/>
</dbReference>
<gene>
    <name evidence="1" type="ORF">GCM10009825_12390</name>
</gene>
<evidence type="ECO:0000313" key="1">
    <source>
        <dbReference type="EMBL" id="GAA2131020.1"/>
    </source>
</evidence>